<evidence type="ECO:0000313" key="1">
    <source>
        <dbReference type="EMBL" id="GLH68222.1"/>
    </source>
</evidence>
<dbReference type="Proteomes" id="UP001165044">
    <property type="component" value="Unassembled WGS sequence"/>
</dbReference>
<dbReference type="InterPro" id="IPR054257">
    <property type="entry name" value="DUF6988"/>
</dbReference>
<name>A0ABQ5Q0R9_9BACT</name>
<protein>
    <submittedName>
        <fullName evidence="1">Uncharacterized protein</fullName>
    </submittedName>
</protein>
<reference evidence="1" key="1">
    <citation type="journal article" date="2023" name="Antonie Van Leeuwenhoek">
        <title>Mesoterricola silvestris gen. nov., sp. nov., Mesoterricola sediminis sp. nov., Geothrix oryzae sp. nov., Geothrix edaphica sp. nov., Geothrix rubra sp. nov., and Geothrix limicola sp. nov., six novel members of Acidobacteriota isolated from soils.</title>
        <authorList>
            <person name="Itoh H."/>
            <person name="Sugisawa Y."/>
            <person name="Mise K."/>
            <person name="Xu Z."/>
            <person name="Kuniyasu M."/>
            <person name="Ushijima N."/>
            <person name="Kawano K."/>
            <person name="Kobayashi E."/>
            <person name="Shiratori Y."/>
            <person name="Masuda Y."/>
            <person name="Senoo K."/>
        </authorList>
    </citation>
    <scope>NUCLEOTIDE SEQUENCE</scope>
    <source>
        <strain evidence="1">Red802</strain>
    </source>
</reference>
<comment type="caution">
    <text evidence="1">The sequence shown here is derived from an EMBL/GenBank/DDBJ whole genome shotgun (WGS) entry which is preliminary data.</text>
</comment>
<keyword evidence="2" id="KW-1185">Reference proteome</keyword>
<dbReference type="Pfam" id="PF22491">
    <property type="entry name" value="DUF6988"/>
    <property type="match status" value="1"/>
</dbReference>
<gene>
    <name evidence="1" type="ORF">GETHED_25860</name>
</gene>
<organism evidence="1 2">
    <name type="scientific">Geothrix edaphica</name>
    <dbReference type="NCBI Taxonomy" id="2927976"/>
    <lineage>
        <taxon>Bacteria</taxon>
        <taxon>Pseudomonadati</taxon>
        <taxon>Acidobacteriota</taxon>
        <taxon>Holophagae</taxon>
        <taxon>Holophagales</taxon>
        <taxon>Holophagaceae</taxon>
        <taxon>Geothrix</taxon>
    </lineage>
</organism>
<evidence type="ECO:0000313" key="2">
    <source>
        <dbReference type="Proteomes" id="UP001165044"/>
    </source>
</evidence>
<dbReference type="RefSeq" id="WP_285609999.1">
    <property type="nucleotide sequence ID" value="NZ_BSDC01000003.1"/>
</dbReference>
<sequence length="252" mass="27555">MTQDYRPHIPTVEWAIRLLVQAEAKELDPNSAAALRKCSALIRSTFGVEVAATPTGKELQRFRIFMNELAPILDGLKFSSSIRLRVGLGLLHQSLEHMDSICELISMGLVGSAFALLRPQYEACLRGAWILASATDGEIDAFMRGGEPPKAGVMVGAVGAILGAENNLFRVFHSDVYPHLHDFTHGGAMQVNSRNSPTEITSDYAPDGMIWLMRNSAVIAGLAAAMMCDQTQPEVGEKVREVFGRLYSDLQH</sequence>
<dbReference type="EMBL" id="BSDC01000003">
    <property type="protein sequence ID" value="GLH68222.1"/>
    <property type="molecule type" value="Genomic_DNA"/>
</dbReference>
<proteinExistence type="predicted"/>
<accession>A0ABQ5Q0R9</accession>